<name>A0A9W8HZD6_9FUNG</name>
<comment type="caution">
    <text evidence="3">The sequence shown here is derived from an EMBL/GenBank/DDBJ whole genome shotgun (WGS) entry which is preliminary data.</text>
</comment>
<evidence type="ECO:0000313" key="4">
    <source>
        <dbReference type="Proteomes" id="UP001140094"/>
    </source>
</evidence>
<feature type="coiled-coil region" evidence="1">
    <location>
        <begin position="122"/>
        <end position="149"/>
    </location>
</feature>
<organism evidence="3 4">
    <name type="scientific">Coemansia guatemalensis</name>
    <dbReference type="NCBI Taxonomy" id="2761395"/>
    <lineage>
        <taxon>Eukaryota</taxon>
        <taxon>Fungi</taxon>
        <taxon>Fungi incertae sedis</taxon>
        <taxon>Zoopagomycota</taxon>
        <taxon>Kickxellomycotina</taxon>
        <taxon>Kickxellomycetes</taxon>
        <taxon>Kickxellales</taxon>
        <taxon>Kickxellaceae</taxon>
        <taxon>Coemansia</taxon>
    </lineage>
</organism>
<evidence type="ECO:0000256" key="2">
    <source>
        <dbReference type="SAM" id="MobiDB-lite"/>
    </source>
</evidence>
<proteinExistence type="predicted"/>
<feature type="compositionally biased region" description="Polar residues" evidence="2">
    <location>
        <begin position="225"/>
        <end position="242"/>
    </location>
</feature>
<accession>A0A9W8HZD6</accession>
<evidence type="ECO:0000256" key="1">
    <source>
        <dbReference type="SAM" id="Coils"/>
    </source>
</evidence>
<sequence>MEPTSSKSELAQHVAEWATHELGFRKSTTLVTAKGEEKITGAEVEPLLQGELATILDKASTHLVSSQSAERNRRRIAAFCAQSSGDKDVQSLEHVALTRDFAALNAKKQTISADIKGIELENHSTIRNINEIEAKRRAAESRIREHRLQILKKQLMAERLRRMTSRMKILTQEMRAGADAIQTPGGMSAETIMSVREASGSHENDSDSPSVFLSSLISRLKATPAESQHAVNSTQTPDGADTLEQSQSTIANIVYLLKSLEDQHLEMWTSVRTKRERLDLDRSKLFEKLEEIAGQMRINAAADSDVDYDYK</sequence>
<keyword evidence="4" id="KW-1185">Reference proteome</keyword>
<dbReference type="OrthoDB" id="5589194at2759"/>
<dbReference type="AlphaFoldDB" id="A0A9W8HZD6"/>
<evidence type="ECO:0000313" key="3">
    <source>
        <dbReference type="EMBL" id="KAJ2803780.1"/>
    </source>
</evidence>
<keyword evidence="1" id="KW-0175">Coiled coil</keyword>
<reference evidence="3" key="1">
    <citation type="submission" date="2022-07" db="EMBL/GenBank/DDBJ databases">
        <title>Phylogenomic reconstructions and comparative analyses of Kickxellomycotina fungi.</title>
        <authorList>
            <person name="Reynolds N.K."/>
            <person name="Stajich J.E."/>
            <person name="Barry K."/>
            <person name="Grigoriev I.V."/>
            <person name="Crous P."/>
            <person name="Smith M.E."/>
        </authorList>
    </citation>
    <scope>NUCLEOTIDE SEQUENCE</scope>
    <source>
        <strain evidence="3">NRRL 1565</strain>
    </source>
</reference>
<protein>
    <submittedName>
        <fullName evidence="3">Uncharacterized protein</fullName>
    </submittedName>
</protein>
<gene>
    <name evidence="3" type="ORF">H4R20_002755</name>
</gene>
<dbReference type="Proteomes" id="UP001140094">
    <property type="component" value="Unassembled WGS sequence"/>
</dbReference>
<dbReference type="EMBL" id="JANBUO010000484">
    <property type="protein sequence ID" value="KAJ2803780.1"/>
    <property type="molecule type" value="Genomic_DNA"/>
</dbReference>
<feature type="region of interest" description="Disordered" evidence="2">
    <location>
        <begin position="223"/>
        <end position="242"/>
    </location>
</feature>